<evidence type="ECO:0000313" key="2">
    <source>
        <dbReference type="EMBL" id="TKR25877.1"/>
    </source>
</evidence>
<dbReference type="Pfam" id="PF01497">
    <property type="entry name" value="Peripla_BP_2"/>
    <property type="match status" value="1"/>
</dbReference>
<comment type="caution">
    <text evidence="2">The sequence shown here is derived from an EMBL/GenBank/DDBJ whole genome shotgun (WGS) entry which is preliminary data.</text>
</comment>
<evidence type="ECO:0000259" key="1">
    <source>
        <dbReference type="PROSITE" id="PS50983"/>
    </source>
</evidence>
<dbReference type="RefSeq" id="WP_137275779.1">
    <property type="nucleotide sequence ID" value="NZ_QKNX01000002.1"/>
</dbReference>
<dbReference type="Proteomes" id="UP000308037">
    <property type="component" value="Unassembled WGS sequence"/>
</dbReference>
<dbReference type="PANTHER" id="PTHR42860:SF1">
    <property type="entry name" value="VITAMIN B12-BINDING PROTEIN"/>
    <property type="match status" value="1"/>
</dbReference>
<dbReference type="SUPFAM" id="SSF53807">
    <property type="entry name" value="Helical backbone' metal receptor"/>
    <property type="match status" value="1"/>
</dbReference>
<organism evidence="2 3">
    <name type="scientific">Natronomonas salsuginis</name>
    <dbReference type="NCBI Taxonomy" id="2217661"/>
    <lineage>
        <taxon>Archaea</taxon>
        <taxon>Methanobacteriati</taxon>
        <taxon>Methanobacteriota</taxon>
        <taxon>Stenosarchaea group</taxon>
        <taxon>Halobacteria</taxon>
        <taxon>Halobacteriales</taxon>
        <taxon>Natronomonadaceae</taxon>
        <taxon>Natronomonas</taxon>
    </lineage>
</organism>
<name>A0A4U5JE08_9EURY</name>
<protein>
    <submittedName>
        <fullName evidence="2">Cobalamin-binding protein</fullName>
    </submittedName>
</protein>
<reference evidence="2 3" key="1">
    <citation type="submission" date="2019-04" db="EMBL/GenBank/DDBJ databases">
        <title>Natronomonas sp. F20-122 a newhaloarchaeon isolated from a saline saltern of Isla Bacuta, Huelva, Spain.</title>
        <authorList>
            <person name="Duran-Viseras A."/>
            <person name="Sanchez-Porro C."/>
            <person name="Ventosa A."/>
        </authorList>
    </citation>
    <scope>NUCLEOTIDE SEQUENCE [LARGE SCALE GENOMIC DNA]</scope>
    <source>
        <strain evidence="2 3">F20-122</strain>
    </source>
</reference>
<proteinExistence type="predicted"/>
<dbReference type="InterPro" id="IPR051030">
    <property type="entry name" value="Vitamin_B12-ABC_binding"/>
</dbReference>
<dbReference type="InterPro" id="IPR002491">
    <property type="entry name" value="ABC_transptr_periplasmic_BD"/>
</dbReference>
<evidence type="ECO:0000313" key="3">
    <source>
        <dbReference type="Proteomes" id="UP000308037"/>
    </source>
</evidence>
<dbReference type="PANTHER" id="PTHR42860">
    <property type="entry name" value="VITAMIN B12-BINDING PROTEIN"/>
    <property type="match status" value="1"/>
</dbReference>
<accession>A0A4U5JE08</accession>
<dbReference type="PROSITE" id="PS50983">
    <property type="entry name" value="FE_B12_PBP"/>
    <property type="match status" value="1"/>
</dbReference>
<dbReference type="AlphaFoldDB" id="A0A4U5JE08"/>
<gene>
    <name evidence="2" type="ORF">DM868_05100</name>
</gene>
<feature type="domain" description="Fe/B12 periplasmic-binding" evidence="1">
    <location>
        <begin position="4"/>
        <end position="288"/>
    </location>
</feature>
<sequence>MPPRVVSLLPSATEIVAALGVEPVATSHECDYPPRVRDAPSVVKSRIDASASSAEIDAQVQESASEGGVYRIDREALAAAAPDVVISQGICEVCAVDTVAVESAIEELGLNCELVTTDPHSVGDILRDIESIGDALGRRERAAELVDELRARIDRVATTAAESPIEPSVAVLDWLDPPMVAGHWVPELVELAGGEYGLADPGDASTPREWVEIRDDDPDILVAAPCGFELDQIAENRSDLTVREGWSSLRAVRMNRAYAMDGHHLTNRPGPRVVETLETLAALLQPEHFDVPEPWMATSLPELG</sequence>
<dbReference type="Gene3D" id="3.40.50.1980">
    <property type="entry name" value="Nitrogenase molybdenum iron protein domain"/>
    <property type="match status" value="2"/>
</dbReference>
<keyword evidence="3" id="KW-1185">Reference proteome</keyword>
<dbReference type="OrthoDB" id="9784at2157"/>
<dbReference type="EMBL" id="QKNX01000002">
    <property type="protein sequence ID" value="TKR25877.1"/>
    <property type="molecule type" value="Genomic_DNA"/>
</dbReference>